<dbReference type="Proteomes" id="UP000002382">
    <property type="component" value="Chromosome"/>
</dbReference>
<gene>
    <name evidence="2" type="ordered locus">Kole_0627</name>
</gene>
<dbReference type="HOGENOM" id="CLU_027402_36_0_0"/>
<keyword evidence="3" id="KW-1185">Reference proteome</keyword>
<keyword evidence="1" id="KW-0175">Coiled coil</keyword>
<dbReference type="STRING" id="521045.Kole_0627"/>
<dbReference type="Pfam" id="PF01527">
    <property type="entry name" value="HTH_Tnp_1"/>
    <property type="match status" value="1"/>
</dbReference>
<dbReference type="eggNOG" id="COG2963">
    <property type="taxonomic scope" value="Bacteria"/>
</dbReference>
<evidence type="ECO:0000313" key="3">
    <source>
        <dbReference type="Proteomes" id="UP000002382"/>
    </source>
</evidence>
<dbReference type="PANTHER" id="PTHR33609:SF1">
    <property type="entry name" value="TRANSPOSASE"/>
    <property type="match status" value="1"/>
</dbReference>
<dbReference type="InterPro" id="IPR002514">
    <property type="entry name" value="Transposase_8"/>
</dbReference>
<dbReference type="GO" id="GO:0004803">
    <property type="term" value="F:transposase activity"/>
    <property type="evidence" value="ECO:0007669"/>
    <property type="project" value="InterPro"/>
</dbReference>
<dbReference type="KEGG" id="kol:Kole_0627"/>
<accession>C5CF67</accession>
<proteinExistence type="predicted"/>
<dbReference type="InterPro" id="IPR010921">
    <property type="entry name" value="Trp_repressor/repl_initiator"/>
</dbReference>
<dbReference type="PANTHER" id="PTHR33609">
    <property type="entry name" value="LOW CALCIUM RESPONSE LOCUS PROTEIN S"/>
    <property type="match status" value="1"/>
</dbReference>
<reference evidence="2 3" key="2">
    <citation type="journal article" date="2011" name="J. Bacteriol.">
        <title>Genome Sequence of Kosmotoga olearia Strain TBF 19.5.1, a Thermophilic Bacterium with a Wide Growth Temperature Range, Isolated from the Troll B Oil Platform in the North Sea.</title>
        <authorList>
            <person name="Swithers K.S."/>
            <person name="Dipippo J.L."/>
            <person name="Bruce D.C."/>
            <person name="Detter C."/>
            <person name="Tapia R."/>
            <person name="Han S."/>
            <person name="Goodwin L.A."/>
            <person name="Han J."/>
            <person name="Woyke T."/>
            <person name="Pitluck S."/>
            <person name="Pennacchio L."/>
            <person name="Nolan M."/>
            <person name="Mikhailova N."/>
            <person name="Land M.L."/>
            <person name="Nesbo C.L."/>
            <person name="Gogarten J.P."/>
            <person name="Noll K.M."/>
        </authorList>
    </citation>
    <scope>NUCLEOTIDE SEQUENCE [LARGE SCALE GENOMIC DNA]</scope>
    <source>
        <strain evidence="3">ATCC BAA-1733 / DSM 21960 / TBF 19.5.1</strain>
    </source>
</reference>
<reference evidence="2 3" key="1">
    <citation type="submission" date="2009-06" db="EMBL/GenBank/DDBJ databases">
        <title>Complete sequence of Thermotogales bacterium TBF 19.5.1.</title>
        <authorList>
            <consortium name="US DOE Joint Genome Institute"/>
            <person name="Lucas S."/>
            <person name="Copeland A."/>
            <person name="Lapidus A."/>
            <person name="Glavina del Rio T."/>
            <person name="Tice H."/>
            <person name="Bruce D."/>
            <person name="Goodwin L."/>
            <person name="Pitluck S."/>
            <person name="Chertkov O."/>
            <person name="Brettin T."/>
            <person name="Detter J.C."/>
            <person name="Han C."/>
            <person name="Schmutz J."/>
            <person name="Larimer F."/>
            <person name="Land M."/>
            <person name="Hauser L."/>
            <person name="Kyrpides N."/>
            <person name="Ovchinnikova G."/>
            <person name="Noll K."/>
        </authorList>
    </citation>
    <scope>NUCLEOTIDE SEQUENCE [LARGE SCALE GENOMIC DNA]</scope>
    <source>
        <strain evidence="3">ATCC BAA-1733 / DSM 21960 / TBF 19.5.1</strain>
    </source>
</reference>
<evidence type="ECO:0000256" key="1">
    <source>
        <dbReference type="SAM" id="Coils"/>
    </source>
</evidence>
<feature type="coiled-coil region" evidence="1">
    <location>
        <begin position="54"/>
        <end position="81"/>
    </location>
</feature>
<dbReference type="EMBL" id="CP001634">
    <property type="protein sequence ID" value="ACR79344.1"/>
    <property type="molecule type" value="Genomic_DNA"/>
</dbReference>
<dbReference type="AlphaFoldDB" id="C5CF67"/>
<dbReference type="GO" id="GO:0043565">
    <property type="term" value="F:sequence-specific DNA binding"/>
    <property type="evidence" value="ECO:0007669"/>
    <property type="project" value="InterPro"/>
</dbReference>
<dbReference type="InterPro" id="IPR052546">
    <property type="entry name" value="Transposase_8_domain"/>
</dbReference>
<protein>
    <submittedName>
        <fullName evidence="2">Transposase IS3/IS911 family protein</fullName>
    </submittedName>
</protein>
<dbReference type="GO" id="GO:0006313">
    <property type="term" value="P:DNA transposition"/>
    <property type="evidence" value="ECO:0007669"/>
    <property type="project" value="InterPro"/>
</dbReference>
<dbReference type="InterPro" id="IPR036388">
    <property type="entry name" value="WH-like_DNA-bd_sf"/>
</dbReference>
<dbReference type="SUPFAM" id="SSF48295">
    <property type="entry name" value="TrpR-like"/>
    <property type="match status" value="1"/>
</dbReference>
<name>C5CF67_KOSOT</name>
<evidence type="ECO:0000313" key="2">
    <source>
        <dbReference type="EMBL" id="ACR79344.1"/>
    </source>
</evidence>
<dbReference type="Gene3D" id="1.10.10.10">
    <property type="entry name" value="Winged helix-like DNA-binding domain superfamily/Winged helix DNA-binding domain"/>
    <property type="match status" value="1"/>
</dbReference>
<sequence>MAKKLSTEEKMAIILEGLRREKSVSQICREHGISQAQYYKWRDRFLEGAKEGLENGKKSRVKQLEEKIEELQKVIGKQTIVIETLKKTVVHPGNGK</sequence>
<organism evidence="2 3">
    <name type="scientific">Kosmotoga olearia (strain ATCC BAA-1733 / DSM 21960 / TBF 19.5.1)</name>
    <dbReference type="NCBI Taxonomy" id="521045"/>
    <lineage>
        <taxon>Bacteria</taxon>
        <taxon>Thermotogati</taxon>
        <taxon>Thermotogota</taxon>
        <taxon>Thermotogae</taxon>
        <taxon>Kosmotogales</taxon>
        <taxon>Kosmotogaceae</taxon>
        <taxon>Kosmotoga</taxon>
    </lineage>
</organism>